<dbReference type="EMBL" id="DSKP01000031">
    <property type="protein sequence ID" value="HEB48335.1"/>
    <property type="molecule type" value="Genomic_DNA"/>
</dbReference>
<organism evidence="2">
    <name type="scientific">Thermofilum pendens</name>
    <dbReference type="NCBI Taxonomy" id="2269"/>
    <lineage>
        <taxon>Archaea</taxon>
        <taxon>Thermoproteota</taxon>
        <taxon>Thermoprotei</taxon>
        <taxon>Thermofilales</taxon>
        <taxon>Thermofilaceae</taxon>
        <taxon>Thermofilum</taxon>
    </lineage>
</organism>
<dbReference type="PROSITE" id="PS51421">
    <property type="entry name" value="RAS"/>
    <property type="match status" value="1"/>
</dbReference>
<comment type="caution">
    <text evidence="2">The sequence shown here is derived from an EMBL/GenBank/DDBJ whole genome shotgun (WGS) entry which is preliminary data.</text>
</comment>
<dbReference type="SUPFAM" id="SSF52540">
    <property type="entry name" value="P-loop containing nucleoside triphosphate hydrolases"/>
    <property type="match status" value="1"/>
</dbReference>
<dbReference type="SMART" id="SM00173">
    <property type="entry name" value="RAS"/>
    <property type="match status" value="1"/>
</dbReference>
<dbReference type="PROSITE" id="PS51419">
    <property type="entry name" value="RAB"/>
    <property type="match status" value="1"/>
</dbReference>
<name>A0A7C1T170_THEPE</name>
<dbReference type="InterPro" id="IPR027417">
    <property type="entry name" value="P-loop_NTPase"/>
</dbReference>
<dbReference type="InterPro" id="IPR005225">
    <property type="entry name" value="Small_GTP-bd"/>
</dbReference>
<dbReference type="PANTHER" id="PTHR47978">
    <property type="match status" value="1"/>
</dbReference>
<sequence>MEDCGVAARNLARNTPIPSGKHQRRTALEDATLICTSSWLARVSLSQGRVLKISLCGAGGVGKTSLAKVFSGQQFNPRERLTVGVQHFFTRIYIGGAERTIALWDIGGEHRFRLLAPAFLKGSAGVVYVFDITREETFLELDKWRGLVEKVLGGVPAVLVGNKADLQELRVVYRDVAEEYARRYGMLGYFEVSAKDMFDVDKPFIVLIQRIISGERGLA</sequence>
<dbReference type="GO" id="GO:0005525">
    <property type="term" value="F:GTP binding"/>
    <property type="evidence" value="ECO:0007669"/>
    <property type="project" value="InterPro"/>
</dbReference>
<dbReference type="SMART" id="SM00175">
    <property type="entry name" value="RAB"/>
    <property type="match status" value="1"/>
</dbReference>
<protein>
    <submittedName>
        <fullName evidence="2">GTP-binding protein</fullName>
    </submittedName>
</protein>
<dbReference type="CDD" id="cd00154">
    <property type="entry name" value="Rab"/>
    <property type="match status" value="1"/>
</dbReference>
<reference evidence="2" key="1">
    <citation type="journal article" date="2020" name="mSystems">
        <title>Genome- and Community-Level Interaction Insights into Carbon Utilization and Element Cycling Functions of Hydrothermarchaeota in Hydrothermal Sediment.</title>
        <authorList>
            <person name="Zhou Z."/>
            <person name="Liu Y."/>
            <person name="Xu W."/>
            <person name="Pan J."/>
            <person name="Luo Z.H."/>
            <person name="Li M."/>
        </authorList>
    </citation>
    <scope>NUCLEOTIDE SEQUENCE [LARGE SCALE GENOMIC DNA]</scope>
    <source>
        <strain evidence="2">SpSt-25</strain>
    </source>
</reference>
<proteinExistence type="predicted"/>
<dbReference type="SMART" id="SM00174">
    <property type="entry name" value="RHO"/>
    <property type="match status" value="1"/>
</dbReference>
<evidence type="ECO:0000313" key="2">
    <source>
        <dbReference type="EMBL" id="HEB48335.1"/>
    </source>
</evidence>
<dbReference type="FunFam" id="3.40.50.300:FF:001447">
    <property type="entry name" value="Ras-related protein Rab-1B"/>
    <property type="match status" value="1"/>
</dbReference>
<dbReference type="InterPro" id="IPR001806">
    <property type="entry name" value="Small_GTPase"/>
</dbReference>
<dbReference type="AlphaFoldDB" id="A0A7C1T170"/>
<dbReference type="Gene3D" id="3.40.50.300">
    <property type="entry name" value="P-loop containing nucleotide triphosphate hydrolases"/>
    <property type="match status" value="1"/>
</dbReference>
<keyword evidence="1" id="KW-0547">Nucleotide-binding</keyword>
<dbReference type="PRINTS" id="PR00449">
    <property type="entry name" value="RASTRNSFRMNG"/>
</dbReference>
<accession>A0A7C1T170</accession>
<dbReference type="NCBIfam" id="TIGR00231">
    <property type="entry name" value="small_GTP"/>
    <property type="match status" value="1"/>
</dbReference>
<gene>
    <name evidence="2" type="ORF">ENP77_00850</name>
</gene>
<dbReference type="GO" id="GO:0003924">
    <property type="term" value="F:GTPase activity"/>
    <property type="evidence" value="ECO:0007669"/>
    <property type="project" value="InterPro"/>
</dbReference>
<evidence type="ECO:0000256" key="1">
    <source>
        <dbReference type="ARBA" id="ARBA00022741"/>
    </source>
</evidence>
<dbReference type="Pfam" id="PF00071">
    <property type="entry name" value="Ras"/>
    <property type="match status" value="1"/>
</dbReference>